<dbReference type="AlphaFoldDB" id="X0U5B0"/>
<evidence type="ECO:0008006" key="2">
    <source>
        <dbReference type="Google" id="ProtNLM"/>
    </source>
</evidence>
<name>X0U5B0_9ZZZZ</name>
<accession>X0U5B0</accession>
<dbReference type="InterPro" id="IPR011010">
    <property type="entry name" value="DNA_brk_join_enz"/>
</dbReference>
<dbReference type="GO" id="GO:0003677">
    <property type="term" value="F:DNA binding"/>
    <property type="evidence" value="ECO:0007669"/>
    <property type="project" value="InterPro"/>
</dbReference>
<protein>
    <recommendedName>
        <fullName evidence="2">Tyr recombinase domain-containing protein</fullName>
    </recommendedName>
</protein>
<gene>
    <name evidence="1" type="ORF">S01H1_14405</name>
</gene>
<comment type="caution">
    <text evidence="1">The sequence shown here is derived from an EMBL/GenBank/DDBJ whole genome shotgun (WGS) entry which is preliminary data.</text>
</comment>
<dbReference type="EMBL" id="BARS01007489">
    <property type="protein sequence ID" value="GAF83690.1"/>
    <property type="molecule type" value="Genomic_DNA"/>
</dbReference>
<organism evidence="1">
    <name type="scientific">marine sediment metagenome</name>
    <dbReference type="NCBI Taxonomy" id="412755"/>
    <lineage>
        <taxon>unclassified sequences</taxon>
        <taxon>metagenomes</taxon>
        <taxon>ecological metagenomes</taxon>
    </lineage>
</organism>
<sequence length="76" mass="8850">MAQLLKRMGIENVTVHGFRSGFRDWVGEETNFPRDLAEIALAHVVGDETERAYRRGDALERRRELMQAWADYCLPQ</sequence>
<evidence type="ECO:0000313" key="1">
    <source>
        <dbReference type="EMBL" id="GAF83690.1"/>
    </source>
</evidence>
<dbReference type="SUPFAM" id="SSF56349">
    <property type="entry name" value="DNA breaking-rejoining enzymes"/>
    <property type="match status" value="1"/>
</dbReference>
<proteinExistence type="predicted"/>
<reference evidence="1" key="1">
    <citation type="journal article" date="2014" name="Front. Microbiol.">
        <title>High frequency of phylogenetically diverse reductive dehalogenase-homologous genes in deep subseafloor sedimentary metagenomes.</title>
        <authorList>
            <person name="Kawai M."/>
            <person name="Futagami T."/>
            <person name="Toyoda A."/>
            <person name="Takaki Y."/>
            <person name="Nishi S."/>
            <person name="Hori S."/>
            <person name="Arai W."/>
            <person name="Tsubouchi T."/>
            <person name="Morono Y."/>
            <person name="Uchiyama I."/>
            <person name="Ito T."/>
            <person name="Fujiyama A."/>
            <person name="Inagaki F."/>
            <person name="Takami H."/>
        </authorList>
    </citation>
    <scope>NUCLEOTIDE SEQUENCE</scope>
    <source>
        <strain evidence="1">Expedition CK06-06</strain>
    </source>
</reference>